<comment type="similarity">
    <text evidence="2">Belongs to the IFI6/IFI27 family.</text>
</comment>
<keyword evidence="3" id="KW-0812">Transmembrane</keyword>
<evidence type="ECO:0000256" key="3">
    <source>
        <dbReference type="ARBA" id="ARBA00022692"/>
    </source>
</evidence>
<accession>A0A2B7Z266</accession>
<proteinExistence type="inferred from homology"/>
<evidence type="ECO:0000313" key="6">
    <source>
        <dbReference type="EMBL" id="PGH30434.1"/>
    </source>
</evidence>
<keyword evidence="5" id="KW-0472">Membrane</keyword>
<keyword evidence="4" id="KW-1133">Transmembrane helix</keyword>
<comment type="subcellular location">
    <subcellularLocation>
        <location evidence="1">Membrane</location>
        <topology evidence="1">Multi-pass membrane protein</topology>
    </subcellularLocation>
</comment>
<dbReference type="Pfam" id="PF06140">
    <property type="entry name" value="Ifi-6-16"/>
    <property type="match status" value="1"/>
</dbReference>
<dbReference type="STRING" id="73230.A0A2B7Z266"/>
<reference evidence="6 7" key="1">
    <citation type="submission" date="2017-10" db="EMBL/GenBank/DDBJ databases">
        <title>Comparative genomics in systemic dimorphic fungi from Ajellomycetaceae.</title>
        <authorList>
            <person name="Munoz J.F."/>
            <person name="Mcewen J.G."/>
            <person name="Clay O.K."/>
            <person name="Cuomo C.A."/>
        </authorList>
    </citation>
    <scope>NUCLEOTIDE SEQUENCE [LARGE SCALE GENOMIC DNA]</scope>
    <source>
        <strain evidence="6 7">UAMH4076</strain>
    </source>
</reference>
<evidence type="ECO:0000256" key="1">
    <source>
        <dbReference type="ARBA" id="ARBA00004141"/>
    </source>
</evidence>
<evidence type="ECO:0000256" key="2">
    <source>
        <dbReference type="ARBA" id="ARBA00007262"/>
    </source>
</evidence>
<organism evidence="6 7">
    <name type="scientific">[Emmonsia] crescens</name>
    <dbReference type="NCBI Taxonomy" id="73230"/>
    <lineage>
        <taxon>Eukaryota</taxon>
        <taxon>Fungi</taxon>
        <taxon>Dikarya</taxon>
        <taxon>Ascomycota</taxon>
        <taxon>Pezizomycotina</taxon>
        <taxon>Eurotiomycetes</taxon>
        <taxon>Eurotiomycetidae</taxon>
        <taxon>Onygenales</taxon>
        <taxon>Ajellomycetaceae</taxon>
        <taxon>Emergomyces</taxon>
    </lineage>
</organism>
<dbReference type="GO" id="GO:0016020">
    <property type="term" value="C:membrane"/>
    <property type="evidence" value="ECO:0007669"/>
    <property type="project" value="UniProtKB-SubCell"/>
</dbReference>
<name>A0A2B7Z266_9EURO</name>
<comment type="caution">
    <text evidence="6">The sequence shown here is derived from an EMBL/GenBank/DDBJ whole genome shotgun (WGS) entry which is preliminary data.</text>
</comment>
<protein>
    <submittedName>
        <fullName evidence="6">Uncharacterized protein</fullName>
    </submittedName>
</protein>
<dbReference type="VEuPathDB" id="FungiDB:EMCG_00583"/>
<sequence>MRLPNLPTIKFSFPPIAGENGLKSIAVEFLATSGNYVKQNPYQCAAGATLMVTSIVITPVLGVVGFSSIGPAAGTAATAWQASIGAVQAGSAFAMCQSISMGGVAAQTVSAVGAAGAGVAAMPAVSKTVGALMGWLGWGGNSVGIR</sequence>
<dbReference type="EMBL" id="PDND01000173">
    <property type="protein sequence ID" value="PGH30434.1"/>
    <property type="molecule type" value="Genomic_DNA"/>
</dbReference>
<dbReference type="Gene3D" id="6.10.110.10">
    <property type="match status" value="1"/>
</dbReference>
<dbReference type="Proteomes" id="UP000226031">
    <property type="component" value="Unassembled WGS sequence"/>
</dbReference>
<keyword evidence="7" id="KW-1185">Reference proteome</keyword>
<evidence type="ECO:0000256" key="4">
    <source>
        <dbReference type="ARBA" id="ARBA00022989"/>
    </source>
</evidence>
<evidence type="ECO:0000313" key="7">
    <source>
        <dbReference type="Proteomes" id="UP000226031"/>
    </source>
</evidence>
<dbReference type="AlphaFoldDB" id="A0A2B7Z266"/>
<dbReference type="InterPro" id="IPR009311">
    <property type="entry name" value="IFI6/IFI27-like"/>
</dbReference>
<evidence type="ECO:0000256" key="5">
    <source>
        <dbReference type="ARBA" id="ARBA00023136"/>
    </source>
</evidence>
<dbReference type="InterPro" id="IPR038213">
    <property type="entry name" value="IFI6/IFI27-like_sf"/>
</dbReference>
<gene>
    <name evidence="6" type="ORF">GX50_06808</name>
</gene>